<keyword evidence="1" id="KW-0238">DNA-binding</keyword>
<evidence type="ECO:0000313" key="1">
    <source>
        <dbReference type="EMBL" id="VVD29185.1"/>
    </source>
</evidence>
<dbReference type="AlphaFoldDB" id="A0A5Q4Z746"/>
<dbReference type="KEGG" id="pdio:PDMSB3_2729"/>
<organism evidence="1 2">
    <name type="scientific">Paraburkholderia dioscoreae</name>
    <dbReference type="NCBI Taxonomy" id="2604047"/>
    <lineage>
        <taxon>Bacteria</taxon>
        <taxon>Pseudomonadati</taxon>
        <taxon>Pseudomonadota</taxon>
        <taxon>Betaproteobacteria</taxon>
        <taxon>Burkholderiales</taxon>
        <taxon>Burkholderiaceae</taxon>
        <taxon>Paraburkholderia</taxon>
    </lineage>
</organism>
<proteinExistence type="predicted"/>
<gene>
    <name evidence="1" type="ORF">PDMSB3_2729</name>
</gene>
<keyword evidence="2" id="KW-1185">Reference proteome</keyword>
<dbReference type="Proteomes" id="UP000325811">
    <property type="component" value="Chromosome I"/>
</dbReference>
<accession>A0A5Q4Z746</accession>
<dbReference type="RefSeq" id="WP_165186413.1">
    <property type="nucleotide sequence ID" value="NZ_LR699553.1"/>
</dbReference>
<dbReference type="EMBL" id="LR699553">
    <property type="protein sequence ID" value="VVD29185.1"/>
    <property type="molecule type" value="Genomic_DNA"/>
</dbReference>
<name>A0A5Q4Z746_9BURK</name>
<dbReference type="GO" id="GO:0003677">
    <property type="term" value="F:DNA binding"/>
    <property type="evidence" value="ECO:0007669"/>
    <property type="project" value="UniProtKB-KW"/>
</dbReference>
<evidence type="ECO:0000313" key="2">
    <source>
        <dbReference type="Proteomes" id="UP000325811"/>
    </source>
</evidence>
<sequence>MNEPESGFQSSIIYERLSKACSDKRAKADIADAVGWGVDMLDKVKNNCAGIPIDRIPALFKALGLVVATTEYMDYLARGNVIGSNCHCARMNMGECGRR</sequence>
<protein>
    <submittedName>
        <fullName evidence="1">Phage DNA-binding protein</fullName>
    </submittedName>
</protein>
<reference evidence="1 2" key="1">
    <citation type="submission" date="2019-08" db="EMBL/GenBank/DDBJ databases">
        <authorList>
            <person name="Herpell B J."/>
        </authorList>
    </citation>
    <scope>NUCLEOTIDE SEQUENCE [LARGE SCALE GENOMIC DNA]</scope>
    <source>
        <strain evidence="2">Msb3</strain>
    </source>
</reference>